<evidence type="ECO:0000313" key="3">
    <source>
        <dbReference type="WBParaSite" id="SMUV_0000286301-mRNA-1"/>
    </source>
</evidence>
<sequence length="76" mass="9206">MKRKQLPQMPIDIELLLLPVLVPVLVLKDWLDWVNANLKLEKLQKPEQKLKYLDRTQRKDDDDQKKKKKEEEEQNV</sequence>
<evidence type="ECO:0000313" key="2">
    <source>
        <dbReference type="Proteomes" id="UP000046393"/>
    </source>
</evidence>
<protein>
    <submittedName>
        <fullName evidence="3">Phage protein</fullName>
    </submittedName>
</protein>
<name>A0A0N5AF29_9BILA</name>
<evidence type="ECO:0000256" key="1">
    <source>
        <dbReference type="SAM" id="MobiDB-lite"/>
    </source>
</evidence>
<dbReference type="Proteomes" id="UP000046393">
    <property type="component" value="Unplaced"/>
</dbReference>
<reference evidence="3" key="1">
    <citation type="submission" date="2017-02" db="UniProtKB">
        <authorList>
            <consortium name="WormBaseParasite"/>
        </authorList>
    </citation>
    <scope>IDENTIFICATION</scope>
</reference>
<keyword evidence="2" id="KW-1185">Reference proteome</keyword>
<organism evidence="2 3">
    <name type="scientific">Syphacia muris</name>
    <dbReference type="NCBI Taxonomy" id="451379"/>
    <lineage>
        <taxon>Eukaryota</taxon>
        <taxon>Metazoa</taxon>
        <taxon>Ecdysozoa</taxon>
        <taxon>Nematoda</taxon>
        <taxon>Chromadorea</taxon>
        <taxon>Rhabditida</taxon>
        <taxon>Spirurina</taxon>
        <taxon>Oxyuridomorpha</taxon>
        <taxon>Oxyuroidea</taxon>
        <taxon>Oxyuridae</taxon>
        <taxon>Syphacia</taxon>
    </lineage>
</organism>
<feature type="region of interest" description="Disordered" evidence="1">
    <location>
        <begin position="51"/>
        <end position="76"/>
    </location>
</feature>
<dbReference type="WBParaSite" id="SMUV_0000286301-mRNA-1">
    <property type="protein sequence ID" value="SMUV_0000286301-mRNA-1"/>
    <property type="gene ID" value="SMUV_0000286301"/>
</dbReference>
<proteinExistence type="predicted"/>
<accession>A0A0N5AF29</accession>
<dbReference type="AlphaFoldDB" id="A0A0N5AF29"/>